<keyword evidence="5" id="KW-1185">Reference proteome</keyword>
<dbReference type="Proteomes" id="UP001218071">
    <property type="component" value="Chromosome"/>
</dbReference>
<feature type="region of interest" description="Disordered" evidence="1">
    <location>
        <begin position="433"/>
        <end position="457"/>
    </location>
</feature>
<feature type="transmembrane region" description="Helical" evidence="2">
    <location>
        <begin position="12"/>
        <end position="36"/>
    </location>
</feature>
<feature type="transmembrane region" description="Helical" evidence="2">
    <location>
        <begin position="48"/>
        <end position="67"/>
    </location>
</feature>
<dbReference type="PIRSF" id="PIRSF026631">
    <property type="entry name" value="UCP026631"/>
    <property type="match status" value="1"/>
</dbReference>
<evidence type="ECO:0000313" key="4">
    <source>
        <dbReference type="EMBL" id="WCZ38119.1"/>
    </source>
</evidence>
<gene>
    <name evidence="4" type="ORF">CJEDD_02480</name>
</gene>
<evidence type="ECO:0000256" key="1">
    <source>
        <dbReference type="SAM" id="MobiDB-lite"/>
    </source>
</evidence>
<evidence type="ECO:0000256" key="2">
    <source>
        <dbReference type="SAM" id="Phobius"/>
    </source>
</evidence>
<sequence length="457" mass="51355">MEGYRQVHRLSPVLRVWAFLLALATLAVFNFTMPIYHWLQREGVGVVQVGWAVAGFAAALLVLFALSRMWWRSSGFRIGEEEIETRRGVLTKQVRSARYDRIQAVDVIEPFAPRLFGLAAVRIEVAGNTNASLEITYLPRAEADEVREEILRKIAEERPQGPLLDDAPPAGPLVPPIPINRSLAATTFQMSTVFTLLWAFVPLWTDLSAAAIIPVVVGFFPRIWRTIDQSWRFSCTKDGDVFHLTYGLANRRRQAVPRGRIHALQVRQPMFWRMFGWWTVSVTVAGYGSERNRATGTSKLLPVGTWEQAQAVVRAVGPLSLEELTDLEHATYRSPRRARWVSPIDWSRQTVTVRKDAGVVHSTVGRVGRWYQMVEIPHIQELSYTTGPTQRPLDLATVDLDIVPGAFKVSCRDLDAGQARELVDTLRARELPPLQPVDPLSDPADEAELAPRLVDGD</sequence>
<dbReference type="EMBL" id="CP063194">
    <property type="protein sequence ID" value="WCZ38119.1"/>
    <property type="molecule type" value="Genomic_DNA"/>
</dbReference>
<keyword evidence="2" id="KW-0472">Membrane</keyword>
<name>A0ABY7UID6_9CORY</name>
<evidence type="ECO:0000313" key="5">
    <source>
        <dbReference type="Proteomes" id="UP001218071"/>
    </source>
</evidence>
<feature type="domain" description="YdbS-like PH" evidence="3">
    <location>
        <begin position="238"/>
        <end position="289"/>
    </location>
</feature>
<dbReference type="PANTHER" id="PTHR34473">
    <property type="entry name" value="UPF0699 TRANSMEMBRANE PROTEIN YDBS"/>
    <property type="match status" value="1"/>
</dbReference>
<feature type="transmembrane region" description="Helical" evidence="2">
    <location>
        <begin position="207"/>
        <end position="224"/>
    </location>
</feature>
<protein>
    <submittedName>
        <fullName evidence="4">Bacterial membrane flanked domain protein</fullName>
    </submittedName>
</protein>
<proteinExistence type="predicted"/>
<feature type="domain" description="YdbS-like PH" evidence="3">
    <location>
        <begin position="356"/>
        <end position="425"/>
    </location>
</feature>
<keyword evidence="2" id="KW-1133">Transmembrane helix</keyword>
<dbReference type="InterPro" id="IPR005182">
    <property type="entry name" value="YdbS-like_PH"/>
</dbReference>
<reference evidence="4 5" key="1">
    <citation type="submission" date="2020-10" db="EMBL/GenBank/DDBJ databases">
        <title>Complete genome sequence of Corynebacterium jeddahense DSM 45997, type strain of Corynebacterium jeddahense.</title>
        <authorList>
            <person name="Busche T."/>
            <person name="Kalinowski J."/>
            <person name="Ruckert C."/>
        </authorList>
    </citation>
    <scope>NUCLEOTIDE SEQUENCE [LARGE SCALE GENOMIC DNA]</scope>
    <source>
        <strain evidence="4 5">DSM 45997</strain>
    </source>
</reference>
<accession>A0ABY7UID6</accession>
<dbReference type="RefSeq" id="WP_042407169.1">
    <property type="nucleotide sequence ID" value="NZ_CBYN010000050.1"/>
</dbReference>
<dbReference type="PANTHER" id="PTHR34473:SF3">
    <property type="entry name" value="TRANSMEMBRANE PROTEIN-RELATED"/>
    <property type="match status" value="1"/>
</dbReference>
<organism evidence="4 5">
    <name type="scientific">Corynebacterium jeddahense</name>
    <dbReference type="NCBI Taxonomy" id="1414719"/>
    <lineage>
        <taxon>Bacteria</taxon>
        <taxon>Bacillati</taxon>
        <taxon>Actinomycetota</taxon>
        <taxon>Actinomycetes</taxon>
        <taxon>Mycobacteriales</taxon>
        <taxon>Corynebacteriaceae</taxon>
        <taxon>Corynebacterium</taxon>
    </lineage>
</organism>
<dbReference type="Pfam" id="PF03703">
    <property type="entry name" value="bPH_2"/>
    <property type="match status" value="3"/>
</dbReference>
<keyword evidence="2" id="KW-0812">Transmembrane</keyword>
<dbReference type="InterPro" id="IPR014529">
    <property type="entry name" value="UCP026631"/>
</dbReference>
<evidence type="ECO:0000259" key="3">
    <source>
        <dbReference type="Pfam" id="PF03703"/>
    </source>
</evidence>
<feature type="domain" description="YdbS-like PH" evidence="3">
    <location>
        <begin position="71"/>
        <end position="150"/>
    </location>
</feature>